<protein>
    <submittedName>
        <fullName evidence="1">Uncharacterized protein</fullName>
    </submittedName>
</protein>
<sequence>MAPPFPSQINSLATAPTNDEIEILNSTRLTNQHANLRQQVHIDPAHRNMDHRRNPTATNLVAADQARGMLTFYSISVFFDQMLTIFSILLHQALTNSIYQVREIRRERFAAAQGVENSEIAHRDPMLDHREAPIHRTGNFSSALADPQQCGARPTYHPTCGLLQVGLGRLTVPSPPPKPHQVQMNPRVIPDQRPTELPVKMVTLRLFHEAYFHGPKDTNRPSTSRSSSRKATEKFVWNCDKTDKNDTGPENCITIDLNHITPQAVIDLMVGSLNHLQAGLGTYLINVSAPQSVTWLGVSLTPKCHFRDQKYNLQNSIEWNSFKGLADHSTQASSAGLLAQMANPDVQIAAAQRKEKRGNYLGSWNTQRAVVNNQPSGSAAALSITTENSPSVVTAALKAQLTKNGTEQCRYRDPIDNKKWSIMTPRKIKIWVDQIIAAHNNGRTDVDIYTPPKEPAFKTFLNGKVPPGYVEFPNDPPPAGFMALAPTPLAPPTFPLAAPTQVLDDCIYQKKYSGNMEDFLEYAEFLPSDTSLRASLSQAHYTRWSDLKPTTDMNLAKLNRIGIPPGDASHLMACAVRYQGFLMAKLAAIDAQQL</sequence>
<evidence type="ECO:0000313" key="1">
    <source>
        <dbReference type="EMBL" id="EGG10700.1"/>
    </source>
</evidence>
<gene>
    <name evidence="1" type="ORF">MELLADRAFT_60326</name>
</gene>
<accession>F4RAX6</accession>
<dbReference type="RefSeq" id="XP_007406169.1">
    <property type="nucleotide sequence ID" value="XM_007406107.1"/>
</dbReference>
<organism evidence="2">
    <name type="scientific">Melampsora larici-populina (strain 98AG31 / pathotype 3-4-7)</name>
    <name type="common">Poplar leaf rust fungus</name>
    <dbReference type="NCBI Taxonomy" id="747676"/>
    <lineage>
        <taxon>Eukaryota</taxon>
        <taxon>Fungi</taxon>
        <taxon>Dikarya</taxon>
        <taxon>Basidiomycota</taxon>
        <taxon>Pucciniomycotina</taxon>
        <taxon>Pucciniomycetes</taxon>
        <taxon>Pucciniales</taxon>
        <taxon>Melampsoraceae</taxon>
        <taxon>Melampsora</taxon>
    </lineage>
</organism>
<dbReference type="EMBL" id="GL883094">
    <property type="protein sequence ID" value="EGG10700.1"/>
    <property type="molecule type" value="Genomic_DNA"/>
</dbReference>
<dbReference type="KEGG" id="mlr:MELLADRAFT_60326"/>
<dbReference type="GeneID" id="18929529"/>
<dbReference type="HOGENOM" id="CLU_479033_0_0_1"/>
<dbReference type="InParanoid" id="F4RAX6"/>
<dbReference type="VEuPathDB" id="FungiDB:MELLADRAFT_60326"/>
<evidence type="ECO:0000313" key="2">
    <source>
        <dbReference type="Proteomes" id="UP000001072"/>
    </source>
</evidence>
<keyword evidence="2" id="KW-1185">Reference proteome</keyword>
<dbReference type="Proteomes" id="UP000001072">
    <property type="component" value="Unassembled WGS sequence"/>
</dbReference>
<reference evidence="2" key="1">
    <citation type="journal article" date="2011" name="Proc. Natl. Acad. Sci. U.S.A.">
        <title>Obligate biotrophy features unraveled by the genomic analysis of rust fungi.</title>
        <authorList>
            <person name="Duplessis S."/>
            <person name="Cuomo C.A."/>
            <person name="Lin Y.-C."/>
            <person name="Aerts A."/>
            <person name="Tisserant E."/>
            <person name="Veneault-Fourrey C."/>
            <person name="Joly D.L."/>
            <person name="Hacquard S."/>
            <person name="Amselem J."/>
            <person name="Cantarel B.L."/>
            <person name="Chiu R."/>
            <person name="Coutinho P.M."/>
            <person name="Feau N."/>
            <person name="Field M."/>
            <person name="Frey P."/>
            <person name="Gelhaye E."/>
            <person name="Goldberg J."/>
            <person name="Grabherr M.G."/>
            <person name="Kodira C.D."/>
            <person name="Kohler A."/>
            <person name="Kuees U."/>
            <person name="Lindquist E.A."/>
            <person name="Lucas S.M."/>
            <person name="Mago R."/>
            <person name="Mauceli E."/>
            <person name="Morin E."/>
            <person name="Murat C."/>
            <person name="Pangilinan J.L."/>
            <person name="Park R."/>
            <person name="Pearson M."/>
            <person name="Quesneville H."/>
            <person name="Rouhier N."/>
            <person name="Sakthikumar S."/>
            <person name="Salamov A.A."/>
            <person name="Schmutz J."/>
            <person name="Selles B."/>
            <person name="Shapiro H."/>
            <person name="Tanguay P."/>
            <person name="Tuskan G.A."/>
            <person name="Henrissat B."/>
            <person name="Van de Peer Y."/>
            <person name="Rouze P."/>
            <person name="Ellis J.G."/>
            <person name="Dodds P.N."/>
            <person name="Schein J.E."/>
            <person name="Zhong S."/>
            <person name="Hamelin R.C."/>
            <person name="Grigoriev I.V."/>
            <person name="Szabo L.J."/>
            <person name="Martin F."/>
        </authorList>
    </citation>
    <scope>NUCLEOTIDE SEQUENCE [LARGE SCALE GENOMIC DNA]</scope>
    <source>
        <strain evidence="2">98AG31 / pathotype 3-4-7</strain>
    </source>
</reference>
<dbReference type="AlphaFoldDB" id="F4RAX6"/>
<proteinExistence type="predicted"/>
<name>F4RAX6_MELLP</name>